<evidence type="ECO:0000256" key="4">
    <source>
        <dbReference type="ARBA" id="ARBA00022723"/>
    </source>
</evidence>
<evidence type="ECO:0000259" key="10">
    <source>
        <dbReference type="SMART" id="SM00944"/>
    </source>
</evidence>
<dbReference type="GO" id="GO:0005576">
    <property type="term" value="C:extracellular region"/>
    <property type="evidence" value="ECO:0007669"/>
    <property type="project" value="UniProtKB-SubCell"/>
</dbReference>
<comment type="subcellular location">
    <subcellularLocation>
        <location evidence="2">Secreted</location>
        <location evidence="2">Extracellular space</location>
    </subcellularLocation>
</comment>
<dbReference type="PANTHER" id="PTHR14218">
    <property type="entry name" value="PROTEASE S8 TRIPEPTIDYL PEPTIDASE I CLN2"/>
    <property type="match status" value="1"/>
</dbReference>
<name>A0AAQ3R953_9PEZI</name>
<keyword evidence="8" id="KW-0865">Zymogen</keyword>
<dbReference type="Gene3D" id="3.40.50.200">
    <property type="entry name" value="Peptidase S8/S53 domain"/>
    <property type="match status" value="1"/>
</dbReference>
<dbReference type="GO" id="GO:0006508">
    <property type="term" value="P:proteolysis"/>
    <property type="evidence" value="ECO:0007669"/>
    <property type="project" value="UniProtKB-KW"/>
</dbReference>
<dbReference type="PANTHER" id="PTHR14218:SF19">
    <property type="entry name" value="SERINE PROTEASE AORO, PUTATIVE (AFU_ORTHOLOGUE AFUA_6G10250)-RELATED"/>
    <property type="match status" value="1"/>
</dbReference>
<evidence type="ECO:0000256" key="9">
    <source>
        <dbReference type="SAM" id="SignalP"/>
    </source>
</evidence>
<accession>A0AAQ3R953</accession>
<keyword evidence="5" id="KW-0378">Hydrolase</keyword>
<dbReference type="Proteomes" id="UP001303373">
    <property type="component" value="Chromosome 1"/>
</dbReference>
<reference evidence="11 12" key="1">
    <citation type="submission" date="2023-11" db="EMBL/GenBank/DDBJ databases">
        <title>An acidophilic fungus is an integral part of prey digestion in a carnivorous sundew plant.</title>
        <authorList>
            <person name="Tsai I.J."/>
        </authorList>
    </citation>
    <scope>NUCLEOTIDE SEQUENCE [LARGE SCALE GENOMIC DNA]</scope>
    <source>
        <strain evidence="11">169a</strain>
    </source>
</reference>
<dbReference type="InterPro" id="IPR015366">
    <property type="entry name" value="S53_propep"/>
</dbReference>
<proteinExistence type="predicted"/>
<protein>
    <recommendedName>
        <fullName evidence="10">Peptidase S53 activation domain-containing protein</fullName>
    </recommendedName>
</protein>
<dbReference type="InterPro" id="IPR030400">
    <property type="entry name" value="Sedolisin_dom"/>
</dbReference>
<dbReference type="InterPro" id="IPR050819">
    <property type="entry name" value="Tripeptidyl-peptidase_I"/>
</dbReference>
<keyword evidence="4" id="KW-0479">Metal-binding</keyword>
<sequence>MRSVLLSLLAAASSIELAASLAVPDTHVLHEKREVTQGTPWVKRNRVESHIKLPVRIGLKQNAEASEKAVEWLMEVSDPNSEKYGQHWSQEDVIKAFQPTPETVEKVKAWLKMVIHEDRITHTDNKAWFAFDASTEELEKLVHAEYYEYHNEDAGTVLLSTDGYHIPKHLQEHIDLITPGVKGLKVRSDDLAKRASRSSRLVKTPLDENKTWNITDIEKTDNCDRLITPACLQALYKYPPQSSKVSPKNSLGIFEEADTYAQEDLDFYFAKFAPWVKNRVCPILNGIDGGSAPTRPSEAGIESSLDFELAIPIIYPQTTTLYQTDDSYYANNPTNGLFNTFLDALDGSYCTYSAYGETGNDPQLDPTYPDLHPGGYRGKLMCGTYKPTNVISISYGEQESWLPVAYQVRQCNEFLKLGMQGVTIVVASGDDGVAGPPGTVQGCLGENGHIFSPTQPCGCPWITNVGATTIAPGKTVNDPEVAVYDAAGTKYYQELASGGGFSNIFYAPAYQTKAIANYFKISNPPYKYYHNGAFDPPDGVYNRDGRGIPDVAAIGDNIAIFYQGKETTGGGTSASAPIFAALINRIVDERLASGKGPLGFINPVLYQHPYVLNDITSGKNPGCGVEGFSASVGWDPVTGLGTPNYPKMSKLFNSLK</sequence>
<dbReference type="InterPro" id="IPR036852">
    <property type="entry name" value="Peptidase_S8/S53_dom_sf"/>
</dbReference>
<feature type="signal peptide" evidence="9">
    <location>
        <begin position="1"/>
        <end position="20"/>
    </location>
</feature>
<evidence type="ECO:0000256" key="6">
    <source>
        <dbReference type="ARBA" id="ARBA00022825"/>
    </source>
</evidence>
<keyword evidence="12" id="KW-1185">Reference proteome</keyword>
<feature type="chain" id="PRO_5042955403" description="Peptidase S53 activation domain-containing protein" evidence="9">
    <location>
        <begin position="21"/>
        <end position="656"/>
    </location>
</feature>
<dbReference type="SUPFAM" id="SSF54897">
    <property type="entry name" value="Protease propeptides/inhibitors"/>
    <property type="match status" value="1"/>
</dbReference>
<keyword evidence="6" id="KW-0720">Serine protease</keyword>
<evidence type="ECO:0000256" key="5">
    <source>
        <dbReference type="ARBA" id="ARBA00022801"/>
    </source>
</evidence>
<gene>
    <name evidence="11" type="ORF">R9X50_00040700</name>
</gene>
<keyword evidence="7" id="KW-0106">Calcium</keyword>
<organism evidence="11 12">
    <name type="scientific">Acrodontium crateriforme</name>
    <dbReference type="NCBI Taxonomy" id="150365"/>
    <lineage>
        <taxon>Eukaryota</taxon>
        <taxon>Fungi</taxon>
        <taxon>Dikarya</taxon>
        <taxon>Ascomycota</taxon>
        <taxon>Pezizomycotina</taxon>
        <taxon>Dothideomycetes</taxon>
        <taxon>Dothideomycetidae</taxon>
        <taxon>Mycosphaerellales</taxon>
        <taxon>Teratosphaeriaceae</taxon>
        <taxon>Acrodontium</taxon>
    </lineage>
</organism>
<evidence type="ECO:0000256" key="8">
    <source>
        <dbReference type="ARBA" id="ARBA00023145"/>
    </source>
</evidence>
<dbReference type="GO" id="GO:0046872">
    <property type="term" value="F:metal ion binding"/>
    <property type="evidence" value="ECO:0007669"/>
    <property type="project" value="UniProtKB-KW"/>
</dbReference>
<evidence type="ECO:0000313" key="11">
    <source>
        <dbReference type="EMBL" id="WPG97627.1"/>
    </source>
</evidence>
<dbReference type="GO" id="GO:0004252">
    <property type="term" value="F:serine-type endopeptidase activity"/>
    <property type="evidence" value="ECO:0007669"/>
    <property type="project" value="InterPro"/>
</dbReference>
<dbReference type="GO" id="GO:0008240">
    <property type="term" value="F:tripeptidyl-peptidase activity"/>
    <property type="evidence" value="ECO:0007669"/>
    <property type="project" value="TreeGrafter"/>
</dbReference>
<evidence type="ECO:0000313" key="12">
    <source>
        <dbReference type="Proteomes" id="UP001303373"/>
    </source>
</evidence>
<keyword evidence="3" id="KW-0645">Protease</keyword>
<dbReference type="Pfam" id="PF09286">
    <property type="entry name" value="Pro-kuma_activ"/>
    <property type="match status" value="1"/>
</dbReference>
<evidence type="ECO:0000256" key="2">
    <source>
        <dbReference type="ARBA" id="ARBA00004239"/>
    </source>
</evidence>
<dbReference type="CDD" id="cd04056">
    <property type="entry name" value="Peptidases_S53"/>
    <property type="match status" value="1"/>
</dbReference>
<dbReference type="EMBL" id="CP138580">
    <property type="protein sequence ID" value="WPG97627.1"/>
    <property type="molecule type" value="Genomic_DNA"/>
</dbReference>
<dbReference type="SUPFAM" id="SSF52743">
    <property type="entry name" value="Subtilisin-like"/>
    <property type="match status" value="1"/>
</dbReference>
<dbReference type="SMART" id="SM00944">
    <property type="entry name" value="Pro-kuma_activ"/>
    <property type="match status" value="1"/>
</dbReference>
<dbReference type="CDD" id="cd11377">
    <property type="entry name" value="Pro-peptidase_S53"/>
    <property type="match status" value="1"/>
</dbReference>
<dbReference type="AlphaFoldDB" id="A0AAQ3R953"/>
<keyword evidence="9" id="KW-0732">Signal</keyword>
<comment type="cofactor">
    <cofactor evidence="1">
        <name>Ca(2+)</name>
        <dbReference type="ChEBI" id="CHEBI:29108"/>
    </cofactor>
</comment>
<evidence type="ECO:0000256" key="1">
    <source>
        <dbReference type="ARBA" id="ARBA00001913"/>
    </source>
</evidence>
<feature type="domain" description="Peptidase S53 activation" evidence="10">
    <location>
        <begin position="39"/>
        <end position="183"/>
    </location>
</feature>
<evidence type="ECO:0000256" key="3">
    <source>
        <dbReference type="ARBA" id="ARBA00022670"/>
    </source>
</evidence>
<evidence type="ECO:0000256" key="7">
    <source>
        <dbReference type="ARBA" id="ARBA00022837"/>
    </source>
</evidence>